<keyword evidence="6" id="KW-0238">DNA-binding</keyword>
<dbReference type="Gramene" id="TraesCLE_scaffold_027683_01G000500.1">
    <property type="protein sequence ID" value="TraesCLE_scaffold_027683_01G000500.1"/>
    <property type="gene ID" value="TraesCLE_scaffold_027683_01G000500"/>
</dbReference>
<reference evidence="14" key="1">
    <citation type="submission" date="2018-08" db="EMBL/GenBank/DDBJ databases">
        <authorList>
            <person name="Rossello M."/>
        </authorList>
    </citation>
    <scope>NUCLEOTIDE SEQUENCE [LARGE SCALE GENOMIC DNA]</scope>
    <source>
        <strain evidence="14">cv. Chinese Spring</strain>
    </source>
</reference>
<dbReference type="SMR" id="A0A3B5YUW9"/>
<evidence type="ECO:0000256" key="3">
    <source>
        <dbReference type="ARBA" id="ARBA00011195"/>
    </source>
</evidence>
<dbReference type="Gramene" id="TraesCS1B02G127400.1">
    <property type="protein sequence ID" value="TraesCS1B02G127400.1"/>
    <property type="gene ID" value="TraesCS1B02G127400"/>
</dbReference>
<evidence type="ECO:0000313" key="14">
    <source>
        <dbReference type="EnsemblPlants" id="TraesCS1B02G127400.1"/>
    </source>
</evidence>
<comment type="function">
    <text evidence="9">Transcriptional activator that binds specifically to the DNA sequence 5'-TGACG-3'. Recognizes ocs elements like the as-1 motif of the cauliflower mosaic virus 35S promoter. Binding to the as-1-like cis elements mediate auxin- and salicylic acid-inducible transcription. Binds to the hexamer motif 5'-ACGTCA-3' of histone gene promoters.</text>
</comment>
<keyword evidence="15" id="KW-1185">Reference proteome</keyword>
<dbReference type="OrthoDB" id="2015618at2759"/>
<evidence type="ECO:0000256" key="7">
    <source>
        <dbReference type="ARBA" id="ARBA00023163"/>
    </source>
</evidence>
<dbReference type="InterPro" id="IPR004827">
    <property type="entry name" value="bZIP"/>
</dbReference>
<dbReference type="SUPFAM" id="SSF57959">
    <property type="entry name" value="Leucine zipper domain"/>
    <property type="match status" value="1"/>
</dbReference>
<evidence type="ECO:0000256" key="6">
    <source>
        <dbReference type="ARBA" id="ARBA00023125"/>
    </source>
</evidence>
<dbReference type="GO" id="GO:0006351">
    <property type="term" value="P:DNA-templated transcription"/>
    <property type="evidence" value="ECO:0007669"/>
    <property type="project" value="InterPro"/>
</dbReference>
<evidence type="ECO:0008006" key="16">
    <source>
        <dbReference type="Google" id="ProtNLM"/>
    </source>
</evidence>
<dbReference type="PROSITE" id="PS51806">
    <property type="entry name" value="DOG1"/>
    <property type="match status" value="1"/>
</dbReference>
<feature type="domain" description="DOG1" evidence="13">
    <location>
        <begin position="113"/>
        <end position="334"/>
    </location>
</feature>
<evidence type="ECO:0000256" key="10">
    <source>
        <dbReference type="SAM" id="Coils"/>
    </source>
</evidence>
<evidence type="ECO:0000256" key="5">
    <source>
        <dbReference type="ARBA" id="ARBA00023054"/>
    </source>
</evidence>
<dbReference type="AlphaFoldDB" id="A0A3B5YUW9"/>
<reference evidence="14" key="2">
    <citation type="submission" date="2018-10" db="UniProtKB">
        <authorList>
            <consortium name="EnsemblPlants"/>
        </authorList>
    </citation>
    <scope>IDENTIFICATION</scope>
</reference>
<dbReference type="PANTHER" id="PTHR45693:SF25">
    <property type="entry name" value="DOG1 DOMAIN-CONTAINING PROTEIN"/>
    <property type="match status" value="1"/>
</dbReference>
<keyword evidence="4" id="KW-0805">Transcription regulation</keyword>
<dbReference type="Gramene" id="TraesRN1B0100343900.4">
    <property type="protein sequence ID" value="TraesRN1B0100343900.4"/>
    <property type="gene ID" value="TraesRN1B0100343900"/>
</dbReference>
<name>A0A3B5YUW9_WHEAT</name>
<evidence type="ECO:0000256" key="11">
    <source>
        <dbReference type="SAM" id="MobiDB-lite"/>
    </source>
</evidence>
<dbReference type="InterPro" id="IPR025422">
    <property type="entry name" value="TGA_domain"/>
</dbReference>
<dbReference type="PROSITE" id="PS50217">
    <property type="entry name" value="BZIP"/>
    <property type="match status" value="1"/>
</dbReference>
<gene>
    <name evidence="14" type="primary">LOC123088791</name>
</gene>
<dbReference type="Gramene" id="TraesROB_scaffold_016722_01G000500.1">
    <property type="protein sequence ID" value="TraesROB_scaffold_016722_01G000500.1"/>
    <property type="gene ID" value="TraesROB_scaffold_016722_01G000500"/>
</dbReference>
<keyword evidence="7" id="KW-0804">Transcription</keyword>
<evidence type="ECO:0000259" key="13">
    <source>
        <dbReference type="PROSITE" id="PS51806"/>
    </source>
</evidence>
<evidence type="ECO:0000313" key="15">
    <source>
        <dbReference type="Proteomes" id="UP000019116"/>
    </source>
</evidence>
<dbReference type="Gramene" id="TraesCAD_scaffold_048836_01G000100.1">
    <property type="protein sequence ID" value="TraesCAD_scaffold_048836_01G000100.1"/>
    <property type="gene ID" value="TraesCAD_scaffold_048836_01G000100"/>
</dbReference>
<evidence type="ECO:0000256" key="4">
    <source>
        <dbReference type="ARBA" id="ARBA00023015"/>
    </source>
</evidence>
<evidence type="ECO:0000256" key="8">
    <source>
        <dbReference type="ARBA" id="ARBA00023242"/>
    </source>
</evidence>
<comment type="similarity">
    <text evidence="2">Belongs to the bZIP family.</text>
</comment>
<dbReference type="Proteomes" id="UP000019116">
    <property type="component" value="Chromosome 1B"/>
</dbReference>
<feature type="domain" description="BZIP" evidence="12">
    <location>
        <begin position="46"/>
        <end position="90"/>
    </location>
</feature>
<dbReference type="PROSITE" id="PS00036">
    <property type="entry name" value="BZIP_BASIC"/>
    <property type="match status" value="1"/>
</dbReference>
<organism evidence="14">
    <name type="scientific">Triticum aestivum</name>
    <name type="common">Wheat</name>
    <dbReference type="NCBI Taxonomy" id="4565"/>
    <lineage>
        <taxon>Eukaryota</taxon>
        <taxon>Viridiplantae</taxon>
        <taxon>Streptophyta</taxon>
        <taxon>Embryophyta</taxon>
        <taxon>Tracheophyta</taxon>
        <taxon>Spermatophyta</taxon>
        <taxon>Magnoliopsida</taxon>
        <taxon>Liliopsida</taxon>
        <taxon>Poales</taxon>
        <taxon>Poaceae</taxon>
        <taxon>BOP clade</taxon>
        <taxon>Pooideae</taxon>
        <taxon>Triticodae</taxon>
        <taxon>Triticeae</taxon>
        <taxon>Triticinae</taxon>
        <taxon>Triticum</taxon>
    </lineage>
</organism>
<dbReference type="FunFam" id="1.20.5.170:FF:000019">
    <property type="entry name" value="BZIP family transcription factor"/>
    <property type="match status" value="1"/>
</dbReference>
<dbReference type="Gramene" id="TraesWEE_scaffold_014822_01G000500.1">
    <property type="protein sequence ID" value="TraesWEE_scaffold_014822_01G000500.1"/>
    <property type="gene ID" value="TraesWEE_scaffold_014822_01G000500"/>
</dbReference>
<keyword evidence="5 10" id="KW-0175">Coiled coil</keyword>
<evidence type="ECO:0000256" key="2">
    <source>
        <dbReference type="ARBA" id="ARBA00007163"/>
    </source>
</evidence>
<feature type="compositionally biased region" description="Basic and acidic residues" evidence="11">
    <location>
        <begin position="16"/>
        <end position="27"/>
    </location>
</feature>
<dbReference type="GO" id="GO:0043565">
    <property type="term" value="F:sequence-specific DNA binding"/>
    <property type="evidence" value="ECO:0007669"/>
    <property type="project" value="InterPro"/>
</dbReference>
<dbReference type="Pfam" id="PF00170">
    <property type="entry name" value="bZIP_1"/>
    <property type="match status" value="1"/>
</dbReference>
<accession>A0A3B5YUW9</accession>
<dbReference type="SMART" id="SM00338">
    <property type="entry name" value="BRLZ"/>
    <property type="match status" value="1"/>
</dbReference>
<dbReference type="Gene3D" id="1.20.5.170">
    <property type="match status" value="1"/>
</dbReference>
<evidence type="ECO:0000256" key="9">
    <source>
        <dbReference type="ARBA" id="ARBA00059463"/>
    </source>
</evidence>
<dbReference type="GO" id="GO:0005634">
    <property type="term" value="C:nucleus"/>
    <property type="evidence" value="ECO:0007669"/>
    <property type="project" value="UniProtKB-SubCell"/>
</dbReference>
<dbReference type="GO" id="GO:0003700">
    <property type="term" value="F:DNA-binding transcription factor activity"/>
    <property type="evidence" value="ECO:0007669"/>
    <property type="project" value="InterPro"/>
</dbReference>
<comment type="subunit">
    <text evidence="3">Binds DNA as a dimer.</text>
</comment>
<evidence type="ECO:0000259" key="12">
    <source>
        <dbReference type="PROSITE" id="PS50217"/>
    </source>
</evidence>
<comment type="subcellular location">
    <subcellularLocation>
        <location evidence="1">Nucleus</location>
    </subcellularLocation>
</comment>
<dbReference type="InterPro" id="IPR046347">
    <property type="entry name" value="bZIP_sf"/>
</dbReference>
<dbReference type="STRING" id="4565.A0A3B5YUW9"/>
<dbReference type="Gramene" id="TraesCS1B03G0345500.4">
    <property type="protein sequence ID" value="TraesCS1B03G0345500.4.CDS"/>
    <property type="gene ID" value="TraesCS1B03G0345500"/>
</dbReference>
<evidence type="ECO:0000256" key="1">
    <source>
        <dbReference type="ARBA" id="ARBA00004123"/>
    </source>
</evidence>
<dbReference type="EnsemblPlants" id="TraesCS1B02G127400.1">
    <property type="protein sequence ID" value="TraesCS1B02G127400.1"/>
    <property type="gene ID" value="TraesCS1B02G127400"/>
</dbReference>
<dbReference type="Pfam" id="PF14144">
    <property type="entry name" value="DOG1"/>
    <property type="match status" value="1"/>
</dbReference>
<dbReference type="GO" id="GO:0045893">
    <property type="term" value="P:positive regulation of DNA-templated transcription"/>
    <property type="evidence" value="ECO:0007669"/>
    <property type="project" value="UniProtKB-ARBA"/>
</dbReference>
<protein>
    <recommendedName>
        <fullName evidence="16">DOG1 domain-containing protein</fullName>
    </recommendedName>
</protein>
<proteinExistence type="inferred from homology"/>
<feature type="region of interest" description="Disordered" evidence="11">
    <location>
        <begin position="1"/>
        <end position="49"/>
    </location>
</feature>
<feature type="coiled-coil region" evidence="10">
    <location>
        <begin position="67"/>
        <end position="94"/>
    </location>
</feature>
<keyword evidence="8" id="KW-0539">Nucleus</keyword>
<sequence length="340" mass="37258">MDCASPGGTDTSTDPDLDKNQAFERGHAAAGLTPPDSSHKSNGELGPKTLRRLAQNREAARRSRLRKKAYVQQLESSGLRLARLEQELQRARQQGFLISTLGDQPDSENGDAASSFYVEHARWLEEHHKQVDELRAAVGAHAGDGDLQAIVDTVMARCDEIFRLKGAAAKADAFRVLSGTWGTPVERCFLWLGGFRPSELLMVPTIIVLLASRLEPLTEKQLDSIDVLRRSSLQAEEALSREMEALRQSVTETVAAAGSSSLSCSDDDCTGQMAVAVGKLGAMEGLLRQADDLRLRILEETRRVLTTRQCARAVLVVTDYFSRMRALSSLWIARPTTGVN</sequence>
<dbReference type="PANTHER" id="PTHR45693">
    <property type="entry name" value="TRANSCRIPTION FACTOR TGA9"/>
    <property type="match status" value="1"/>
</dbReference>